<evidence type="ECO:0000259" key="1">
    <source>
        <dbReference type="Pfam" id="PF08765"/>
    </source>
</evidence>
<dbReference type="InterPro" id="IPR009057">
    <property type="entry name" value="Homeodomain-like_sf"/>
</dbReference>
<evidence type="ECO:0000313" key="3">
    <source>
        <dbReference type="Proteomes" id="UP000242849"/>
    </source>
</evidence>
<dbReference type="OrthoDB" id="8896696at2"/>
<feature type="domain" description="Mor transcription activator" evidence="1">
    <location>
        <begin position="76"/>
        <end position="154"/>
    </location>
</feature>
<dbReference type="RefSeq" id="WP_139272709.1">
    <property type="nucleotide sequence ID" value="NZ_CP156749.1"/>
</dbReference>
<sequence>MSIQISSSNLVQEFLFCGGADLAVVDQLLPKSIHGMAERIGYANPFQVAAKLGGTSWAIPMRKARKGTVSVGALTKLANALGDPDLAALLRDHYEGEILYVPRCESALRAARNIVIHRAVEDGLRNGRSMVSMVKELATKFSLSDRRIWIILKEPSPTATLQPSIPGQVEKVRHANH</sequence>
<dbReference type="InterPro" id="IPR014875">
    <property type="entry name" value="Mor_transcription_activator"/>
</dbReference>
<proteinExistence type="predicted"/>
<protein>
    <submittedName>
        <fullName evidence="2">Mor transcription activator family protein</fullName>
    </submittedName>
</protein>
<evidence type="ECO:0000313" key="2">
    <source>
        <dbReference type="EMBL" id="SEE00759.1"/>
    </source>
</evidence>
<keyword evidence="3" id="KW-1185">Reference proteome</keyword>
<dbReference type="Proteomes" id="UP000242849">
    <property type="component" value="Unassembled WGS sequence"/>
</dbReference>
<dbReference type="EMBL" id="FNSC01000001">
    <property type="protein sequence ID" value="SEE00759.1"/>
    <property type="molecule type" value="Genomic_DNA"/>
</dbReference>
<gene>
    <name evidence="2" type="ORF">SAMN05421553_3826</name>
</gene>
<accession>A0A1H5FBM5</accession>
<reference evidence="3" key="1">
    <citation type="submission" date="2016-10" db="EMBL/GenBank/DDBJ databases">
        <authorList>
            <person name="Varghese N."/>
            <person name="Submissions S."/>
        </authorList>
    </citation>
    <scope>NUCLEOTIDE SEQUENCE [LARGE SCALE GENOMIC DNA]</scope>
    <source>
        <strain evidence="3">DSM 12111</strain>
    </source>
</reference>
<dbReference type="Pfam" id="PF08765">
    <property type="entry name" value="Mor"/>
    <property type="match status" value="1"/>
</dbReference>
<dbReference type="AlphaFoldDB" id="A0A1H5FBM5"/>
<name>A0A1H5FBM5_PSEAG</name>
<dbReference type="SUPFAM" id="SSF46689">
    <property type="entry name" value="Homeodomain-like"/>
    <property type="match status" value="1"/>
</dbReference>
<organism evidence="2 3">
    <name type="scientific">Pseudomonas anguilliseptica</name>
    <dbReference type="NCBI Taxonomy" id="53406"/>
    <lineage>
        <taxon>Bacteria</taxon>
        <taxon>Pseudomonadati</taxon>
        <taxon>Pseudomonadota</taxon>
        <taxon>Gammaproteobacteria</taxon>
        <taxon>Pseudomonadales</taxon>
        <taxon>Pseudomonadaceae</taxon>
        <taxon>Pseudomonas</taxon>
    </lineage>
</organism>
<dbReference type="STRING" id="53406.SAMN05421553_3826"/>